<protein>
    <submittedName>
        <fullName evidence="12">Amino acid ABC transporter permease</fullName>
    </submittedName>
</protein>
<evidence type="ECO:0000256" key="2">
    <source>
        <dbReference type="ARBA" id="ARBA00004429"/>
    </source>
</evidence>
<keyword evidence="6 10" id="KW-0812">Transmembrane</keyword>
<dbReference type="Pfam" id="PF00528">
    <property type="entry name" value="BPD_transp_1"/>
    <property type="match status" value="1"/>
</dbReference>
<keyword evidence="4 10" id="KW-0813">Transport</keyword>
<organism evidence="12 13">
    <name type="scientific">Ensifer adhaerens</name>
    <name type="common">Sinorhizobium morelense</name>
    <dbReference type="NCBI Taxonomy" id="106592"/>
    <lineage>
        <taxon>Bacteria</taxon>
        <taxon>Pseudomonadati</taxon>
        <taxon>Pseudomonadota</taxon>
        <taxon>Alphaproteobacteria</taxon>
        <taxon>Hyphomicrobiales</taxon>
        <taxon>Rhizobiaceae</taxon>
        <taxon>Sinorhizobium/Ensifer group</taxon>
        <taxon>Ensifer</taxon>
    </lineage>
</organism>
<evidence type="ECO:0000256" key="1">
    <source>
        <dbReference type="ARBA" id="ARBA00003159"/>
    </source>
</evidence>
<dbReference type="GO" id="GO:0022857">
    <property type="term" value="F:transmembrane transporter activity"/>
    <property type="evidence" value="ECO:0007669"/>
    <property type="project" value="InterPro"/>
</dbReference>
<keyword evidence="7" id="KW-0029">Amino-acid transport</keyword>
<dbReference type="PROSITE" id="PS50928">
    <property type="entry name" value="ABC_TM1"/>
    <property type="match status" value="1"/>
</dbReference>
<comment type="caution">
    <text evidence="12">The sequence shown here is derived from an EMBL/GenBank/DDBJ whole genome shotgun (WGS) entry which is preliminary data.</text>
</comment>
<dbReference type="CDD" id="cd06261">
    <property type="entry name" value="TM_PBP2"/>
    <property type="match status" value="1"/>
</dbReference>
<proteinExistence type="inferred from homology"/>
<feature type="transmembrane region" description="Helical" evidence="10">
    <location>
        <begin position="82"/>
        <end position="102"/>
    </location>
</feature>
<dbReference type="Proteomes" id="UP000037425">
    <property type="component" value="Unassembled WGS sequence"/>
</dbReference>
<name>A0A0L8BL01_ENSAD</name>
<dbReference type="InterPro" id="IPR000515">
    <property type="entry name" value="MetI-like"/>
</dbReference>
<dbReference type="PANTHER" id="PTHR30614">
    <property type="entry name" value="MEMBRANE COMPONENT OF AMINO ACID ABC TRANSPORTER"/>
    <property type="match status" value="1"/>
</dbReference>
<keyword evidence="5" id="KW-1003">Cell membrane</keyword>
<evidence type="ECO:0000259" key="11">
    <source>
        <dbReference type="PROSITE" id="PS50928"/>
    </source>
</evidence>
<feature type="transmembrane region" description="Helical" evidence="10">
    <location>
        <begin position="53"/>
        <end position="76"/>
    </location>
</feature>
<evidence type="ECO:0000256" key="4">
    <source>
        <dbReference type="ARBA" id="ARBA00022448"/>
    </source>
</evidence>
<keyword evidence="8 10" id="KW-1133">Transmembrane helix</keyword>
<evidence type="ECO:0000256" key="3">
    <source>
        <dbReference type="ARBA" id="ARBA00010072"/>
    </source>
</evidence>
<reference evidence="13" key="1">
    <citation type="submission" date="2015-07" db="EMBL/GenBank/DDBJ databases">
        <title>Whole genome sequence of an Ensifer adhaerens strain isolated from a cave pool in the Wind Cave National Park.</title>
        <authorList>
            <person name="Eng W.W.H."/>
            <person name="Gan H.M."/>
            <person name="Barton H.A."/>
            <person name="Savka M.A."/>
        </authorList>
    </citation>
    <scope>NUCLEOTIDE SEQUENCE [LARGE SCALE GENOMIC DNA]</scope>
    <source>
        <strain evidence="13">SD006</strain>
    </source>
</reference>
<dbReference type="GO" id="GO:0006865">
    <property type="term" value="P:amino acid transport"/>
    <property type="evidence" value="ECO:0007669"/>
    <property type="project" value="UniProtKB-KW"/>
</dbReference>
<evidence type="ECO:0000256" key="5">
    <source>
        <dbReference type="ARBA" id="ARBA00022475"/>
    </source>
</evidence>
<feature type="transmembrane region" description="Helical" evidence="10">
    <location>
        <begin position="20"/>
        <end position="46"/>
    </location>
</feature>
<dbReference type="SUPFAM" id="SSF161098">
    <property type="entry name" value="MetI-like"/>
    <property type="match status" value="1"/>
</dbReference>
<dbReference type="GO" id="GO:0043190">
    <property type="term" value="C:ATP-binding cassette (ABC) transporter complex"/>
    <property type="evidence" value="ECO:0007669"/>
    <property type="project" value="InterPro"/>
</dbReference>
<feature type="transmembrane region" description="Helical" evidence="10">
    <location>
        <begin position="144"/>
        <end position="168"/>
    </location>
</feature>
<evidence type="ECO:0000256" key="8">
    <source>
        <dbReference type="ARBA" id="ARBA00022989"/>
    </source>
</evidence>
<comment type="subcellular location">
    <subcellularLocation>
        <location evidence="2">Cell inner membrane</location>
        <topology evidence="2">Multi-pass membrane protein</topology>
    </subcellularLocation>
    <subcellularLocation>
        <location evidence="10">Cell membrane</location>
        <topology evidence="10">Multi-pass membrane protein</topology>
    </subcellularLocation>
</comment>
<dbReference type="AlphaFoldDB" id="A0A0L8BL01"/>
<feature type="transmembrane region" description="Helical" evidence="10">
    <location>
        <begin position="188"/>
        <end position="210"/>
    </location>
</feature>
<evidence type="ECO:0000256" key="7">
    <source>
        <dbReference type="ARBA" id="ARBA00022970"/>
    </source>
</evidence>
<comment type="function">
    <text evidence="1">Part of the binding-protein-dependent transport system for glutamine; probably responsible for the translocation of the substrate across the membrane.</text>
</comment>
<evidence type="ECO:0000256" key="9">
    <source>
        <dbReference type="ARBA" id="ARBA00023136"/>
    </source>
</evidence>
<gene>
    <name evidence="12" type="ORF">AC244_23980</name>
</gene>
<dbReference type="InterPro" id="IPR035906">
    <property type="entry name" value="MetI-like_sf"/>
</dbReference>
<evidence type="ECO:0000256" key="6">
    <source>
        <dbReference type="ARBA" id="ARBA00022692"/>
    </source>
</evidence>
<dbReference type="PANTHER" id="PTHR30614:SF20">
    <property type="entry name" value="GLUTAMINE TRANSPORT SYSTEM PERMEASE PROTEIN GLNP"/>
    <property type="match status" value="1"/>
</dbReference>
<sequence length="220" mass="23410">MLPSYEELSAWLPDLLSGLSISLQVTALSLLIGIPFGLLLALGVLAKSRLTKIIALFLVEVGRGAPALVLLQFIYFGLPTTGLTLGSFTAAVIALAWNTGAYTSEIIRASLQSIPHGQREAAVAIGLNRLDALRYVLLPQGLRVALPALLAFSILIFQGTSLCFTIALPELVSRAYEIGSNTFRYFPALLAAGVLYASISIPAALLVSHVEKRAGSYAQR</sequence>
<evidence type="ECO:0000313" key="12">
    <source>
        <dbReference type="EMBL" id="KOF15367.1"/>
    </source>
</evidence>
<evidence type="ECO:0000313" key="13">
    <source>
        <dbReference type="Proteomes" id="UP000037425"/>
    </source>
</evidence>
<feature type="domain" description="ABC transmembrane type-1" evidence="11">
    <location>
        <begin position="15"/>
        <end position="207"/>
    </location>
</feature>
<dbReference type="InterPro" id="IPR043429">
    <property type="entry name" value="ArtM/GltK/GlnP/TcyL/YhdX-like"/>
</dbReference>
<dbReference type="PATRIC" id="fig|106592.7.peg.3524"/>
<dbReference type="InterPro" id="IPR010065">
    <property type="entry name" value="AA_ABC_transptr_permease_3TM"/>
</dbReference>
<dbReference type="NCBIfam" id="TIGR01726">
    <property type="entry name" value="HEQRo_perm_3TM"/>
    <property type="match status" value="1"/>
</dbReference>
<dbReference type="RefSeq" id="WP_053251313.1">
    <property type="nucleotide sequence ID" value="NZ_LGAP01000020.1"/>
</dbReference>
<dbReference type="EMBL" id="LGAP01000020">
    <property type="protein sequence ID" value="KOF15367.1"/>
    <property type="molecule type" value="Genomic_DNA"/>
</dbReference>
<dbReference type="Gene3D" id="1.10.3720.10">
    <property type="entry name" value="MetI-like"/>
    <property type="match status" value="1"/>
</dbReference>
<evidence type="ECO:0000256" key="10">
    <source>
        <dbReference type="RuleBase" id="RU363032"/>
    </source>
</evidence>
<dbReference type="OrthoDB" id="7190458at2"/>
<comment type="similarity">
    <text evidence="3">Belongs to the binding-protein-dependent transport system permease family. HisMQ subfamily.</text>
</comment>
<accession>A0A0L8BL01</accession>
<keyword evidence="9 10" id="KW-0472">Membrane</keyword>